<dbReference type="Proteomes" id="UP001190700">
    <property type="component" value="Unassembled WGS sequence"/>
</dbReference>
<dbReference type="AlphaFoldDB" id="A0AAE0KU89"/>
<organism evidence="1 2">
    <name type="scientific">Cymbomonas tetramitiformis</name>
    <dbReference type="NCBI Taxonomy" id="36881"/>
    <lineage>
        <taxon>Eukaryota</taxon>
        <taxon>Viridiplantae</taxon>
        <taxon>Chlorophyta</taxon>
        <taxon>Pyramimonadophyceae</taxon>
        <taxon>Pyramimonadales</taxon>
        <taxon>Pyramimonadaceae</taxon>
        <taxon>Cymbomonas</taxon>
    </lineage>
</organism>
<name>A0AAE0KU89_9CHLO</name>
<comment type="caution">
    <text evidence="1">The sequence shown here is derived from an EMBL/GenBank/DDBJ whole genome shotgun (WGS) entry which is preliminary data.</text>
</comment>
<dbReference type="EMBL" id="LGRX02017291">
    <property type="protein sequence ID" value="KAK3260957.1"/>
    <property type="molecule type" value="Genomic_DNA"/>
</dbReference>
<evidence type="ECO:0000313" key="1">
    <source>
        <dbReference type="EMBL" id="KAK3260957.1"/>
    </source>
</evidence>
<evidence type="ECO:0000313" key="2">
    <source>
        <dbReference type="Proteomes" id="UP001190700"/>
    </source>
</evidence>
<keyword evidence="2" id="KW-1185">Reference proteome</keyword>
<sequence>MECPASFCEWVRGYVPLLYNVNEQTLDPMYMAFRLHAWRETPESARDVVPVEQVHRLVQMFNTMNSVDTTKVNCKVIVDTLAGGAGILEQVSSQLSKSSLKPADFKEYVFIYVNHPEIKKSVKKSRAWTFR</sequence>
<protein>
    <submittedName>
        <fullName evidence="1">Uncharacterized protein</fullName>
    </submittedName>
</protein>
<proteinExistence type="predicted"/>
<accession>A0AAE0KU89</accession>
<gene>
    <name evidence="1" type="ORF">CYMTET_30117</name>
</gene>
<reference evidence="1 2" key="1">
    <citation type="journal article" date="2015" name="Genome Biol. Evol.">
        <title>Comparative Genomics of a Bacterivorous Green Alga Reveals Evolutionary Causalities and Consequences of Phago-Mixotrophic Mode of Nutrition.</title>
        <authorList>
            <person name="Burns J.A."/>
            <person name="Paasch A."/>
            <person name="Narechania A."/>
            <person name="Kim E."/>
        </authorList>
    </citation>
    <scope>NUCLEOTIDE SEQUENCE [LARGE SCALE GENOMIC DNA]</scope>
    <source>
        <strain evidence="1 2">PLY_AMNH</strain>
    </source>
</reference>